<feature type="region of interest" description="Disordered" evidence="1">
    <location>
        <begin position="130"/>
        <end position="151"/>
    </location>
</feature>
<dbReference type="RefSeq" id="WP_150495031.1">
    <property type="nucleotide sequence ID" value="NZ_BMFA01000002.1"/>
</dbReference>
<reference evidence="2" key="2">
    <citation type="submission" date="2020-09" db="EMBL/GenBank/DDBJ databases">
        <authorList>
            <person name="Sun Q."/>
            <person name="Zhou Y."/>
        </authorList>
    </citation>
    <scope>NUCLEOTIDE SEQUENCE</scope>
    <source>
        <strain evidence="2">CGMCC 1.12426</strain>
    </source>
</reference>
<dbReference type="AlphaFoldDB" id="A0A916TBQ3"/>
<organism evidence="2 3">
    <name type="scientific">Roseibium aquae</name>
    <dbReference type="NCBI Taxonomy" id="1323746"/>
    <lineage>
        <taxon>Bacteria</taxon>
        <taxon>Pseudomonadati</taxon>
        <taxon>Pseudomonadota</taxon>
        <taxon>Alphaproteobacteria</taxon>
        <taxon>Hyphomicrobiales</taxon>
        <taxon>Stappiaceae</taxon>
        <taxon>Roseibium</taxon>
    </lineage>
</organism>
<accession>A0A916TBQ3</accession>
<reference evidence="2" key="1">
    <citation type="journal article" date="2014" name="Int. J. Syst. Evol. Microbiol.">
        <title>Complete genome sequence of Corynebacterium casei LMG S-19264T (=DSM 44701T), isolated from a smear-ripened cheese.</title>
        <authorList>
            <consortium name="US DOE Joint Genome Institute (JGI-PGF)"/>
            <person name="Walter F."/>
            <person name="Albersmeier A."/>
            <person name="Kalinowski J."/>
            <person name="Ruckert C."/>
        </authorList>
    </citation>
    <scope>NUCLEOTIDE SEQUENCE</scope>
    <source>
        <strain evidence="2">CGMCC 1.12426</strain>
    </source>
</reference>
<dbReference type="OrthoDB" id="7618306at2"/>
<evidence type="ECO:0000256" key="1">
    <source>
        <dbReference type="SAM" id="MobiDB-lite"/>
    </source>
</evidence>
<sequence length="255" mass="26922">MLTGLVWPFLADHSLAADGHIPHPCLAAAAGPAVALTPAGGPGMEFAGADGARYRATDIAGQHAVPATPGRRYFARPAGPADRWGTVPAWIEAKTADGTRTLWQEDLIKAAEAVFAPETASMECADRLHGARAKAGTSQDGTAPASPLPASRPDLLAAHAGGYVIARGRLVSLGKTERTRYLNFGRDWSSDLTATISSKDAGRFEAWLARQGANWDSLDGQRLEVRGFVTLDRGPSINLTHPAQIRVLTKETADP</sequence>
<evidence type="ECO:0000313" key="2">
    <source>
        <dbReference type="EMBL" id="GGB39130.1"/>
    </source>
</evidence>
<keyword evidence="3" id="KW-1185">Reference proteome</keyword>
<name>A0A916TBQ3_9HYPH</name>
<proteinExistence type="predicted"/>
<dbReference type="Proteomes" id="UP000605148">
    <property type="component" value="Unassembled WGS sequence"/>
</dbReference>
<comment type="caution">
    <text evidence="2">The sequence shown here is derived from an EMBL/GenBank/DDBJ whole genome shotgun (WGS) entry which is preliminary data.</text>
</comment>
<gene>
    <name evidence="2" type="ORF">GCM10011316_08930</name>
</gene>
<protein>
    <submittedName>
        <fullName evidence="2">Uncharacterized protein</fullName>
    </submittedName>
</protein>
<evidence type="ECO:0000313" key="3">
    <source>
        <dbReference type="Proteomes" id="UP000605148"/>
    </source>
</evidence>
<dbReference type="EMBL" id="BMFA01000002">
    <property type="protein sequence ID" value="GGB39130.1"/>
    <property type="molecule type" value="Genomic_DNA"/>
</dbReference>